<feature type="transmembrane region" description="Helical" evidence="8">
    <location>
        <begin position="161"/>
        <end position="179"/>
    </location>
</feature>
<dbReference type="PROSITE" id="PS50929">
    <property type="entry name" value="ABC_TM1F"/>
    <property type="match status" value="1"/>
</dbReference>
<feature type="region of interest" description="Disordered" evidence="7">
    <location>
        <begin position="565"/>
        <end position="587"/>
    </location>
</feature>
<sequence>MTSTAKEARRLLLAATRHGTPRTLALGLVSTSAAAATLLLPAVLGRALDVLLAGEEGAGRWLVLSAVLTVAAVLLDAADTVLTGTLNSRTAAWLRARLVDHLLSLAPARARRFSDGDLVTRGTANAAHAGNAPSAAASTLAALALPVGGIVALALLDLRLAAVFLVGAPLLGLVLRAFLRTTSDCVARYQEEQGRIAGRLVEVLGGARTVAAARTYGRERDRVLGPLPALSAQGHRMWRVQGRSTGQAAVLVPLLQIGVVAVGGLLVAREELSVGGLVAAARYAVLAAGIGGLVGHLEGLVRATGAARRLQEVHAEPPFPYGTGQLPEGPGRLELRGVRAVRGGTAVLDGIDLTVPGGATVAVVGRSGAGKSLLAALAGRLEDPDEGTVLLDGVDLAALDRPALRRAVGYAFERPALLGGTLAGTIGLGPRDPGPGRIRRAAREACADGFVRTLPEGYATPCARARLSGGEVQRLGLARAFAHDGRLLILDDATSSLDTATELRVTESLLAPGTGRTRLVIAHRASTAARADLTAWLDAGHVRALAPHAVLWAEHPAYRRLFAAEPAEPAEPAERASDGEPASNGEG</sequence>
<evidence type="ECO:0000256" key="6">
    <source>
        <dbReference type="ARBA" id="ARBA00023136"/>
    </source>
</evidence>
<feature type="transmembrane region" description="Helical" evidence="8">
    <location>
        <begin position="135"/>
        <end position="155"/>
    </location>
</feature>
<dbReference type="InterPro" id="IPR011527">
    <property type="entry name" value="ABC1_TM_dom"/>
</dbReference>
<dbReference type="InterPro" id="IPR027417">
    <property type="entry name" value="P-loop_NTPase"/>
</dbReference>
<organism evidence="11 12">
    <name type="scientific">Streptomyces albiaxialis</name>
    <dbReference type="NCBI Taxonomy" id="329523"/>
    <lineage>
        <taxon>Bacteria</taxon>
        <taxon>Bacillati</taxon>
        <taxon>Actinomycetota</taxon>
        <taxon>Actinomycetes</taxon>
        <taxon>Kitasatosporales</taxon>
        <taxon>Streptomycetaceae</taxon>
        <taxon>Streptomyces</taxon>
    </lineage>
</organism>
<evidence type="ECO:0000256" key="1">
    <source>
        <dbReference type="ARBA" id="ARBA00004651"/>
    </source>
</evidence>
<comment type="caution">
    <text evidence="11">The sequence shown here is derived from an EMBL/GenBank/DDBJ whole genome shotgun (WGS) entry which is preliminary data.</text>
</comment>
<feature type="transmembrane region" description="Helical" evidence="8">
    <location>
        <begin position="61"/>
        <end position="82"/>
    </location>
</feature>
<evidence type="ECO:0000259" key="10">
    <source>
        <dbReference type="PROSITE" id="PS50929"/>
    </source>
</evidence>
<evidence type="ECO:0000256" key="4">
    <source>
        <dbReference type="ARBA" id="ARBA00022840"/>
    </source>
</evidence>
<evidence type="ECO:0000256" key="5">
    <source>
        <dbReference type="ARBA" id="ARBA00022989"/>
    </source>
</evidence>
<keyword evidence="12" id="KW-1185">Reference proteome</keyword>
<keyword evidence="3" id="KW-0547">Nucleotide-binding</keyword>
<dbReference type="InterPro" id="IPR003593">
    <property type="entry name" value="AAA+_ATPase"/>
</dbReference>
<comment type="subcellular location">
    <subcellularLocation>
        <location evidence="1">Cell membrane</location>
        <topology evidence="1">Multi-pass membrane protein</topology>
    </subcellularLocation>
</comment>
<evidence type="ECO:0000256" key="8">
    <source>
        <dbReference type="SAM" id="Phobius"/>
    </source>
</evidence>
<dbReference type="InterPro" id="IPR036640">
    <property type="entry name" value="ABC1_TM_sf"/>
</dbReference>
<dbReference type="EMBL" id="BAAAPE010000013">
    <property type="protein sequence ID" value="GAA2087463.1"/>
    <property type="molecule type" value="Genomic_DNA"/>
</dbReference>
<dbReference type="SUPFAM" id="SSF90123">
    <property type="entry name" value="ABC transporter transmembrane region"/>
    <property type="match status" value="1"/>
</dbReference>
<dbReference type="Gene3D" id="1.20.1560.10">
    <property type="entry name" value="ABC transporter type 1, transmembrane domain"/>
    <property type="match status" value="1"/>
</dbReference>
<dbReference type="Proteomes" id="UP001500016">
    <property type="component" value="Unassembled WGS sequence"/>
</dbReference>
<dbReference type="PROSITE" id="PS50893">
    <property type="entry name" value="ABC_TRANSPORTER_2"/>
    <property type="match status" value="1"/>
</dbReference>
<evidence type="ECO:0000313" key="12">
    <source>
        <dbReference type="Proteomes" id="UP001500016"/>
    </source>
</evidence>
<evidence type="ECO:0000256" key="2">
    <source>
        <dbReference type="ARBA" id="ARBA00022692"/>
    </source>
</evidence>
<feature type="transmembrane region" description="Helical" evidence="8">
    <location>
        <begin position="280"/>
        <end position="301"/>
    </location>
</feature>
<dbReference type="PANTHER" id="PTHR43394:SF1">
    <property type="entry name" value="ATP-BINDING CASSETTE SUB-FAMILY B MEMBER 10, MITOCHONDRIAL"/>
    <property type="match status" value="1"/>
</dbReference>
<evidence type="ECO:0000256" key="3">
    <source>
        <dbReference type="ARBA" id="ARBA00022741"/>
    </source>
</evidence>
<dbReference type="Pfam" id="PF00664">
    <property type="entry name" value="ABC_membrane"/>
    <property type="match status" value="1"/>
</dbReference>
<name>A0ABN2WAB9_9ACTN</name>
<dbReference type="InterPro" id="IPR003439">
    <property type="entry name" value="ABC_transporter-like_ATP-bd"/>
</dbReference>
<evidence type="ECO:0000256" key="7">
    <source>
        <dbReference type="SAM" id="MobiDB-lite"/>
    </source>
</evidence>
<accession>A0ABN2WAB9</accession>
<dbReference type="SMART" id="SM00382">
    <property type="entry name" value="AAA"/>
    <property type="match status" value="1"/>
</dbReference>
<keyword evidence="4 11" id="KW-0067">ATP-binding</keyword>
<dbReference type="Pfam" id="PF00005">
    <property type="entry name" value="ABC_tran"/>
    <property type="match status" value="1"/>
</dbReference>
<reference evidence="11 12" key="1">
    <citation type="journal article" date="2019" name="Int. J. Syst. Evol. Microbiol.">
        <title>The Global Catalogue of Microorganisms (GCM) 10K type strain sequencing project: providing services to taxonomists for standard genome sequencing and annotation.</title>
        <authorList>
            <consortium name="The Broad Institute Genomics Platform"/>
            <consortium name="The Broad Institute Genome Sequencing Center for Infectious Disease"/>
            <person name="Wu L."/>
            <person name="Ma J."/>
        </authorList>
    </citation>
    <scope>NUCLEOTIDE SEQUENCE [LARGE SCALE GENOMIC DNA]</scope>
    <source>
        <strain evidence="11 12">JCM 15478</strain>
    </source>
</reference>
<keyword evidence="5 8" id="KW-1133">Transmembrane helix</keyword>
<keyword evidence="2 8" id="KW-0812">Transmembrane</keyword>
<proteinExistence type="predicted"/>
<dbReference type="PANTHER" id="PTHR43394">
    <property type="entry name" value="ATP-DEPENDENT PERMEASE MDL1, MITOCHONDRIAL"/>
    <property type="match status" value="1"/>
</dbReference>
<dbReference type="InterPro" id="IPR039421">
    <property type="entry name" value="Type_1_exporter"/>
</dbReference>
<feature type="domain" description="ABC transmembrane type-1" evidence="10">
    <location>
        <begin position="24"/>
        <end position="289"/>
    </location>
</feature>
<evidence type="ECO:0000313" key="11">
    <source>
        <dbReference type="EMBL" id="GAA2087463.1"/>
    </source>
</evidence>
<dbReference type="Gene3D" id="3.40.50.300">
    <property type="entry name" value="P-loop containing nucleotide triphosphate hydrolases"/>
    <property type="match status" value="1"/>
</dbReference>
<protein>
    <submittedName>
        <fullName evidence="11">ABC transporter ATP-binding protein</fullName>
    </submittedName>
</protein>
<feature type="transmembrane region" description="Helical" evidence="8">
    <location>
        <begin position="248"/>
        <end position="268"/>
    </location>
</feature>
<feature type="domain" description="ABC transporter" evidence="9">
    <location>
        <begin position="333"/>
        <end position="564"/>
    </location>
</feature>
<dbReference type="RefSeq" id="WP_344531566.1">
    <property type="nucleotide sequence ID" value="NZ_BAAAPE010000013.1"/>
</dbReference>
<dbReference type="GO" id="GO:0005524">
    <property type="term" value="F:ATP binding"/>
    <property type="evidence" value="ECO:0007669"/>
    <property type="project" value="UniProtKB-KW"/>
</dbReference>
<gene>
    <name evidence="11" type="ORF">GCM10009801_50490</name>
</gene>
<keyword evidence="6 8" id="KW-0472">Membrane</keyword>
<evidence type="ECO:0000259" key="9">
    <source>
        <dbReference type="PROSITE" id="PS50893"/>
    </source>
</evidence>
<dbReference type="SUPFAM" id="SSF52540">
    <property type="entry name" value="P-loop containing nucleoside triphosphate hydrolases"/>
    <property type="match status" value="1"/>
</dbReference>